<feature type="compositionally biased region" description="Polar residues" evidence="1">
    <location>
        <begin position="37"/>
        <end position="60"/>
    </location>
</feature>
<reference evidence="2 3" key="1">
    <citation type="submission" date="2013-01" db="EMBL/GenBank/DDBJ databases">
        <authorList>
            <person name="Harkins D.M."/>
            <person name="Durkin A.S."/>
            <person name="Brinkac L.M."/>
            <person name="Haft D.H."/>
            <person name="Selengut J.D."/>
            <person name="Sanka R."/>
            <person name="DePew J."/>
            <person name="Purushe J."/>
            <person name="Matthias M.A."/>
            <person name="Vinetz J.M."/>
            <person name="Sutton G.G."/>
            <person name="Nierman W.C."/>
            <person name="Fouts D.E."/>
        </authorList>
    </citation>
    <scope>NUCLEOTIDE SEQUENCE [LARGE SCALE GENOMIC DNA]</scope>
    <source>
        <strain evidence="2 3">CBC1416</strain>
    </source>
</reference>
<dbReference type="Proteomes" id="UP000012149">
    <property type="component" value="Unassembled WGS sequence"/>
</dbReference>
<gene>
    <name evidence="2" type="ORF">LEP1GSC161_1369</name>
</gene>
<name>M6VNQ6_9LEPT</name>
<accession>M6VNQ6</accession>
<evidence type="ECO:0000313" key="2">
    <source>
        <dbReference type="EMBL" id="EMO58410.1"/>
    </source>
</evidence>
<comment type="caution">
    <text evidence="2">The sequence shown here is derived from an EMBL/GenBank/DDBJ whole genome shotgun (WGS) entry which is preliminary data.</text>
</comment>
<organism evidence="2 3">
    <name type="scientific">Leptospira santarosai str. CBC1416</name>
    <dbReference type="NCBI Taxonomy" id="1193059"/>
    <lineage>
        <taxon>Bacteria</taxon>
        <taxon>Pseudomonadati</taxon>
        <taxon>Spirochaetota</taxon>
        <taxon>Spirochaetia</taxon>
        <taxon>Leptospirales</taxon>
        <taxon>Leptospiraceae</taxon>
        <taxon>Leptospira</taxon>
    </lineage>
</organism>
<dbReference type="EMBL" id="AKWE02000079">
    <property type="protein sequence ID" value="EMO58410.1"/>
    <property type="molecule type" value="Genomic_DNA"/>
</dbReference>
<evidence type="ECO:0000256" key="1">
    <source>
        <dbReference type="SAM" id="MobiDB-lite"/>
    </source>
</evidence>
<dbReference type="AlphaFoldDB" id="M6VNQ6"/>
<sequence>MELAYAYFMRRDGAPKDERRRGVRAEISIRKKPFSLRTGSKSNSYIPNLESVSPSTKKNF</sequence>
<protein>
    <submittedName>
        <fullName evidence="2">Uncharacterized protein</fullName>
    </submittedName>
</protein>
<proteinExistence type="predicted"/>
<evidence type="ECO:0000313" key="3">
    <source>
        <dbReference type="Proteomes" id="UP000012149"/>
    </source>
</evidence>
<feature type="region of interest" description="Disordered" evidence="1">
    <location>
        <begin position="36"/>
        <end position="60"/>
    </location>
</feature>